<gene>
    <name evidence="2" type="ORF">EZS28_016882</name>
</gene>
<dbReference type="PROSITE" id="PS51335">
    <property type="entry name" value="ELMO"/>
    <property type="match status" value="1"/>
</dbReference>
<name>A0A5J4VY59_9EUKA</name>
<sequence>HVLQTQQQAVVTGNETHESLLSQRWNDLTVSKDRKERFTSDWELIGFQGKDPQTDFRGSGLKGLQMLSEFASSQTDDARSIIVISQGNDTQQIGFFSLALTGINATGYLLDQLGVYAVKSQQSSTSSVQTLNTFANINSLLVEYLLTVVGQYEDELAQLYSWILNHLTLKWVENKNNDPMQFGLFMKDFLAVDFQMMMKNRLEKIKAQKVIYQLQQDANERKTSEKLITLAKQMANKPDAIRIVESICRSQKYE</sequence>
<reference evidence="2 3" key="1">
    <citation type="submission" date="2019-03" db="EMBL/GenBank/DDBJ databases">
        <title>Single cell metagenomics reveals metabolic interactions within the superorganism composed of flagellate Streblomastix strix and complex community of Bacteroidetes bacteria on its surface.</title>
        <authorList>
            <person name="Treitli S.C."/>
            <person name="Kolisko M."/>
            <person name="Husnik F."/>
            <person name="Keeling P."/>
            <person name="Hampl V."/>
        </authorList>
    </citation>
    <scope>NUCLEOTIDE SEQUENCE [LARGE SCALE GENOMIC DNA]</scope>
    <source>
        <strain evidence="2">ST1C</strain>
    </source>
</reference>
<dbReference type="EMBL" id="SNRW01004311">
    <property type="protein sequence ID" value="KAA6387594.1"/>
    <property type="molecule type" value="Genomic_DNA"/>
</dbReference>
<evidence type="ECO:0000259" key="1">
    <source>
        <dbReference type="PROSITE" id="PS51335"/>
    </source>
</evidence>
<dbReference type="AlphaFoldDB" id="A0A5J4VY59"/>
<feature type="non-terminal residue" evidence="2">
    <location>
        <position position="1"/>
    </location>
</feature>
<dbReference type="InterPro" id="IPR006816">
    <property type="entry name" value="ELMO_dom"/>
</dbReference>
<protein>
    <recommendedName>
        <fullName evidence="1">ELMO domain-containing protein</fullName>
    </recommendedName>
</protein>
<dbReference type="Pfam" id="PF04727">
    <property type="entry name" value="ELMO_CED12"/>
    <property type="match status" value="1"/>
</dbReference>
<feature type="domain" description="ELMO" evidence="1">
    <location>
        <begin position="16"/>
        <end position="197"/>
    </location>
</feature>
<accession>A0A5J4VY59</accession>
<dbReference type="PANTHER" id="PTHR12771:SF51">
    <property type="entry name" value="LD01482P"/>
    <property type="match status" value="1"/>
</dbReference>
<evidence type="ECO:0000313" key="2">
    <source>
        <dbReference type="EMBL" id="KAA6387594.1"/>
    </source>
</evidence>
<organism evidence="2 3">
    <name type="scientific">Streblomastix strix</name>
    <dbReference type="NCBI Taxonomy" id="222440"/>
    <lineage>
        <taxon>Eukaryota</taxon>
        <taxon>Metamonada</taxon>
        <taxon>Preaxostyla</taxon>
        <taxon>Oxymonadida</taxon>
        <taxon>Streblomastigidae</taxon>
        <taxon>Streblomastix</taxon>
    </lineage>
</organism>
<dbReference type="Proteomes" id="UP000324800">
    <property type="component" value="Unassembled WGS sequence"/>
</dbReference>
<dbReference type="InterPro" id="IPR050868">
    <property type="entry name" value="ELMO_domain-containing"/>
</dbReference>
<proteinExistence type="predicted"/>
<dbReference type="PANTHER" id="PTHR12771">
    <property type="entry name" value="ENGULFMENT AND CELL MOTILITY"/>
    <property type="match status" value="1"/>
</dbReference>
<dbReference type="OrthoDB" id="67155at2759"/>
<evidence type="ECO:0000313" key="3">
    <source>
        <dbReference type="Proteomes" id="UP000324800"/>
    </source>
</evidence>
<comment type="caution">
    <text evidence="2">The sequence shown here is derived from an EMBL/GenBank/DDBJ whole genome shotgun (WGS) entry which is preliminary data.</text>
</comment>